<dbReference type="InterPro" id="IPR011528">
    <property type="entry name" value="NERD"/>
</dbReference>
<dbReference type="Pfam" id="PF08378">
    <property type="entry name" value="NERD"/>
    <property type="match status" value="1"/>
</dbReference>
<sequence length="232" mass="26654">MISLFTGIYTVLSILLPSILVILLVLIVYQALTKRGPGESSAVKKGRQAEKRVKKIVNRLGPDYISYHDIHLPSFETSTRKTQLDHLVLSKFGIFVIETKNYGGEIKGDSTKHYWQQKIGNRIHSFFSPVKQNQLHVNAVKNTLNLNQLDAPIFSVIVYSERASLRHVRVPEYNISVTYISKLKRMIKSMDREIWNHEEIKTFSQQIDASINKAQPQPTLDDLYEEAMRIKS</sequence>
<organism evidence="3 4">
    <name type="scientific">Chryseomicrobium palamuruense</name>
    <dbReference type="NCBI Taxonomy" id="682973"/>
    <lineage>
        <taxon>Bacteria</taxon>
        <taxon>Bacillati</taxon>
        <taxon>Bacillota</taxon>
        <taxon>Bacilli</taxon>
        <taxon>Bacillales</taxon>
        <taxon>Caryophanaceae</taxon>
        <taxon>Chryseomicrobium</taxon>
    </lineage>
</organism>
<keyword evidence="4" id="KW-1185">Reference proteome</keyword>
<comment type="caution">
    <text evidence="3">The sequence shown here is derived from an EMBL/GenBank/DDBJ whole genome shotgun (WGS) entry which is preliminary data.</text>
</comment>
<gene>
    <name evidence="3" type="ORF">ACFO0S_07160</name>
</gene>
<keyword evidence="1" id="KW-1133">Transmembrane helix</keyword>
<accession>A0ABV8UWD9</accession>
<evidence type="ECO:0000259" key="2">
    <source>
        <dbReference type="PROSITE" id="PS50965"/>
    </source>
</evidence>
<dbReference type="PROSITE" id="PS50965">
    <property type="entry name" value="NERD"/>
    <property type="match status" value="1"/>
</dbReference>
<dbReference type="RefSeq" id="WP_378141101.1">
    <property type="nucleotide sequence ID" value="NZ_JBHSEF010000020.1"/>
</dbReference>
<evidence type="ECO:0000313" key="3">
    <source>
        <dbReference type="EMBL" id="MFC4354829.1"/>
    </source>
</evidence>
<evidence type="ECO:0000256" key="1">
    <source>
        <dbReference type="SAM" id="Phobius"/>
    </source>
</evidence>
<keyword evidence="1" id="KW-0472">Membrane</keyword>
<dbReference type="EMBL" id="JBHSEF010000020">
    <property type="protein sequence ID" value="MFC4354829.1"/>
    <property type="molecule type" value="Genomic_DNA"/>
</dbReference>
<proteinExistence type="predicted"/>
<reference evidence="4" key="1">
    <citation type="journal article" date="2019" name="Int. J. Syst. Evol. Microbiol.">
        <title>The Global Catalogue of Microorganisms (GCM) 10K type strain sequencing project: providing services to taxonomists for standard genome sequencing and annotation.</title>
        <authorList>
            <consortium name="The Broad Institute Genomics Platform"/>
            <consortium name="The Broad Institute Genome Sequencing Center for Infectious Disease"/>
            <person name="Wu L."/>
            <person name="Ma J."/>
        </authorList>
    </citation>
    <scope>NUCLEOTIDE SEQUENCE [LARGE SCALE GENOMIC DNA]</scope>
    <source>
        <strain evidence="4">CCUG 50353</strain>
    </source>
</reference>
<protein>
    <submittedName>
        <fullName evidence="3">Nuclease-related domain-containing protein</fullName>
    </submittedName>
</protein>
<name>A0ABV8UWD9_9BACL</name>
<evidence type="ECO:0000313" key="4">
    <source>
        <dbReference type="Proteomes" id="UP001595733"/>
    </source>
</evidence>
<keyword evidence="1" id="KW-0812">Transmembrane</keyword>
<feature type="domain" description="NERD" evidence="2">
    <location>
        <begin position="45"/>
        <end position="163"/>
    </location>
</feature>
<dbReference type="Proteomes" id="UP001595733">
    <property type="component" value="Unassembled WGS sequence"/>
</dbReference>
<feature type="transmembrane region" description="Helical" evidence="1">
    <location>
        <begin position="6"/>
        <end position="29"/>
    </location>
</feature>